<accession>A0A1I3UKQ7</accession>
<dbReference type="Proteomes" id="UP000199589">
    <property type="component" value="Unassembled WGS sequence"/>
</dbReference>
<dbReference type="RefSeq" id="WP_091895144.1">
    <property type="nucleotide sequence ID" value="NZ_FOSJ01000001.1"/>
</dbReference>
<dbReference type="OrthoDB" id="2189175at2"/>
<dbReference type="SMART" id="SM00966">
    <property type="entry name" value="SpoVT_AbrB"/>
    <property type="match status" value="1"/>
</dbReference>
<dbReference type="Pfam" id="PF04014">
    <property type="entry name" value="MazE_antitoxin"/>
    <property type="match status" value="1"/>
</dbReference>
<reference evidence="3" key="1">
    <citation type="submission" date="2016-10" db="EMBL/GenBank/DDBJ databases">
        <authorList>
            <person name="Varghese N."/>
            <person name="Submissions S."/>
        </authorList>
    </citation>
    <scope>NUCLEOTIDE SEQUENCE [LARGE SCALE GENOMIC DNA]</scope>
    <source>
        <strain evidence="3">DSM 16108</strain>
    </source>
</reference>
<organism evidence="2 3">
    <name type="scientific">Marinilactibacillus piezotolerans</name>
    <dbReference type="NCBI Taxonomy" id="258723"/>
    <lineage>
        <taxon>Bacteria</taxon>
        <taxon>Bacillati</taxon>
        <taxon>Bacillota</taxon>
        <taxon>Bacilli</taxon>
        <taxon>Lactobacillales</taxon>
        <taxon>Carnobacteriaceae</taxon>
        <taxon>Marinilactibacillus</taxon>
    </lineage>
</organism>
<gene>
    <name evidence="2" type="ORF">SAMN04488569_100125</name>
</gene>
<proteinExistence type="predicted"/>
<dbReference type="InterPro" id="IPR013432">
    <property type="entry name" value="Doc_partner"/>
</dbReference>
<name>A0A1I3UKQ7_9LACT</name>
<dbReference type="AlphaFoldDB" id="A0A1I3UKQ7"/>
<dbReference type="Gene3D" id="2.10.260.10">
    <property type="match status" value="1"/>
</dbReference>
<evidence type="ECO:0000313" key="2">
    <source>
        <dbReference type="EMBL" id="SFJ83283.1"/>
    </source>
</evidence>
<protein>
    <submittedName>
        <fullName evidence="2">Putative addiction module antidote</fullName>
    </submittedName>
</protein>
<dbReference type="InterPro" id="IPR007159">
    <property type="entry name" value="SpoVT-AbrB_dom"/>
</dbReference>
<dbReference type="NCBIfam" id="TIGR02609">
    <property type="entry name" value="doc_partner"/>
    <property type="match status" value="1"/>
</dbReference>
<evidence type="ECO:0000313" key="3">
    <source>
        <dbReference type="Proteomes" id="UP000199589"/>
    </source>
</evidence>
<keyword evidence="3" id="KW-1185">Reference proteome</keyword>
<sequence length="107" mass="11625">MAHVNIKQGQQVRGGSSKLRLGRNVGKAVAKVEERKLRKVGNSVGVTIPVGILNDMGLKEGDTISFETNNDGIVLKRKDPIVTDEFMSLIQKVADENDAALKALVER</sequence>
<dbReference type="InterPro" id="IPR037914">
    <property type="entry name" value="SpoVT-AbrB_sf"/>
</dbReference>
<feature type="domain" description="SpoVT-AbrB" evidence="1">
    <location>
        <begin position="38"/>
        <end position="83"/>
    </location>
</feature>
<dbReference type="SUPFAM" id="SSF89447">
    <property type="entry name" value="AbrB/MazE/MraZ-like"/>
    <property type="match status" value="1"/>
</dbReference>
<dbReference type="GO" id="GO:0003677">
    <property type="term" value="F:DNA binding"/>
    <property type="evidence" value="ECO:0007669"/>
    <property type="project" value="InterPro"/>
</dbReference>
<evidence type="ECO:0000259" key="1">
    <source>
        <dbReference type="SMART" id="SM00966"/>
    </source>
</evidence>
<dbReference type="EMBL" id="FOSJ01000001">
    <property type="protein sequence ID" value="SFJ83283.1"/>
    <property type="molecule type" value="Genomic_DNA"/>
</dbReference>